<keyword evidence="3" id="KW-1185">Reference proteome</keyword>
<evidence type="ECO:0000256" key="1">
    <source>
        <dbReference type="SAM" id="MobiDB-lite"/>
    </source>
</evidence>
<protein>
    <recommendedName>
        <fullName evidence="4">Reverse transcriptase Ty1/copia-type domain-containing protein</fullName>
    </recommendedName>
</protein>
<evidence type="ECO:0000313" key="2">
    <source>
        <dbReference type="EMBL" id="EGZ24091.1"/>
    </source>
</evidence>
<feature type="non-terminal residue" evidence="2">
    <location>
        <position position="67"/>
    </location>
</feature>
<dbReference type="GeneID" id="20651568"/>
<proteinExistence type="predicted"/>
<dbReference type="EMBL" id="JH159152">
    <property type="protein sequence ID" value="EGZ24091.1"/>
    <property type="molecule type" value="Genomic_DNA"/>
</dbReference>
<feature type="region of interest" description="Disordered" evidence="1">
    <location>
        <begin position="1"/>
        <end position="26"/>
    </location>
</feature>
<dbReference type="KEGG" id="psoj:PHYSODRAFT_408582"/>
<organism evidence="2 3">
    <name type="scientific">Phytophthora sojae (strain P6497)</name>
    <name type="common">Soybean stem and root rot agent</name>
    <name type="synonym">Phytophthora megasperma f. sp. glycines</name>
    <dbReference type="NCBI Taxonomy" id="1094619"/>
    <lineage>
        <taxon>Eukaryota</taxon>
        <taxon>Sar</taxon>
        <taxon>Stramenopiles</taxon>
        <taxon>Oomycota</taxon>
        <taxon>Peronosporomycetes</taxon>
        <taxon>Peronosporales</taxon>
        <taxon>Peronosporaceae</taxon>
        <taxon>Phytophthora</taxon>
    </lineage>
</organism>
<name>G4YRQ0_PHYSP</name>
<gene>
    <name evidence="2" type="ORF">PHYSODRAFT_408582</name>
</gene>
<dbReference type="AlphaFoldDB" id="G4YRQ0"/>
<feature type="non-terminal residue" evidence="2">
    <location>
        <position position="1"/>
    </location>
</feature>
<dbReference type="RefSeq" id="XP_009519379.1">
    <property type="nucleotide sequence ID" value="XM_009521084.1"/>
</dbReference>
<dbReference type="InParanoid" id="G4YRQ0"/>
<sequence>IADEHKNDADGELLPNKGTGSPERPTVQTFQSLIGGLLWIARCTRSDIAYTMYRVTRRAHAPNVSDW</sequence>
<accession>G4YRQ0</accession>
<reference evidence="2 3" key="1">
    <citation type="journal article" date="2006" name="Science">
        <title>Phytophthora genome sequences uncover evolutionary origins and mechanisms of pathogenesis.</title>
        <authorList>
            <person name="Tyler B.M."/>
            <person name="Tripathy S."/>
            <person name="Zhang X."/>
            <person name="Dehal P."/>
            <person name="Jiang R.H."/>
            <person name="Aerts A."/>
            <person name="Arredondo F.D."/>
            <person name="Baxter L."/>
            <person name="Bensasson D."/>
            <person name="Beynon J.L."/>
            <person name="Chapman J."/>
            <person name="Damasceno C.M."/>
            <person name="Dorrance A.E."/>
            <person name="Dou D."/>
            <person name="Dickerman A.W."/>
            <person name="Dubchak I.L."/>
            <person name="Garbelotto M."/>
            <person name="Gijzen M."/>
            <person name="Gordon S.G."/>
            <person name="Govers F."/>
            <person name="Grunwald N.J."/>
            <person name="Huang W."/>
            <person name="Ivors K.L."/>
            <person name="Jones R.W."/>
            <person name="Kamoun S."/>
            <person name="Krampis K."/>
            <person name="Lamour K.H."/>
            <person name="Lee M.K."/>
            <person name="McDonald W.H."/>
            <person name="Medina M."/>
            <person name="Meijer H.J."/>
            <person name="Nordberg E.K."/>
            <person name="Maclean D.J."/>
            <person name="Ospina-Giraldo M.D."/>
            <person name="Morris P.F."/>
            <person name="Phuntumart V."/>
            <person name="Putnam N.H."/>
            <person name="Rash S."/>
            <person name="Rose J.K."/>
            <person name="Sakihama Y."/>
            <person name="Salamov A.A."/>
            <person name="Savidor A."/>
            <person name="Scheuring C.F."/>
            <person name="Smith B.M."/>
            <person name="Sobral B.W."/>
            <person name="Terry A."/>
            <person name="Torto-Alalibo T.A."/>
            <person name="Win J."/>
            <person name="Xu Z."/>
            <person name="Zhang H."/>
            <person name="Grigoriev I.V."/>
            <person name="Rokhsar D.S."/>
            <person name="Boore J.L."/>
        </authorList>
    </citation>
    <scope>NUCLEOTIDE SEQUENCE [LARGE SCALE GENOMIC DNA]</scope>
    <source>
        <strain evidence="2 3">P6497</strain>
    </source>
</reference>
<evidence type="ECO:0000313" key="3">
    <source>
        <dbReference type="Proteomes" id="UP000002640"/>
    </source>
</evidence>
<dbReference type="Proteomes" id="UP000002640">
    <property type="component" value="Unassembled WGS sequence"/>
</dbReference>
<evidence type="ECO:0008006" key="4">
    <source>
        <dbReference type="Google" id="ProtNLM"/>
    </source>
</evidence>